<keyword evidence="4 7" id="KW-0812">Transmembrane</keyword>
<reference evidence="9 10" key="1">
    <citation type="submission" date="2018-12" db="EMBL/GenBank/DDBJ databases">
        <authorList>
            <person name="Sun L."/>
            <person name="Chen Z."/>
        </authorList>
    </citation>
    <scope>NUCLEOTIDE SEQUENCE [LARGE SCALE GENOMIC DNA]</scope>
    <source>
        <strain evidence="9 10">DSM 15890</strain>
    </source>
</reference>
<dbReference type="EMBL" id="RZNY01000004">
    <property type="protein sequence ID" value="RUT47434.1"/>
    <property type="molecule type" value="Genomic_DNA"/>
</dbReference>
<sequence>MRLMSVYKSARLGLFGVAVLWGCSYIMSAYLLNFFSPTFLSFARMGLTWLIVIALLYSKGVLRRPTKKEWLLMVASSVFGTLIQQPLYFKGLQLSSAANASLIYAVAPLVAVFMERIFLKTPWTAGKLAGGILGMIGVVIIISFGGGKFSLSSGDVYLLIAMLGMTISMMYTPIIAKTLSLTSINIISGGLSIALMAPVAGLDVFSGNLIVSSSVTIWLILLVLALITATSNIWWTRGVAITGPGTAAMFMNIPPFISLVAGHYLLGDAIHGAQLIGGVLILFGVFVSNRNFSGDSVQVSHTR</sequence>
<organism evidence="9 10">
    <name type="scientific">Paenibacillus anaericanus</name>
    <dbReference type="NCBI Taxonomy" id="170367"/>
    <lineage>
        <taxon>Bacteria</taxon>
        <taxon>Bacillati</taxon>
        <taxon>Bacillota</taxon>
        <taxon>Bacilli</taxon>
        <taxon>Bacillales</taxon>
        <taxon>Paenibacillaceae</taxon>
        <taxon>Paenibacillus</taxon>
    </lineage>
</organism>
<gene>
    <name evidence="9" type="ORF">EJP82_06925</name>
</gene>
<evidence type="ECO:0000256" key="5">
    <source>
        <dbReference type="ARBA" id="ARBA00022989"/>
    </source>
</evidence>
<comment type="similarity">
    <text evidence="2">Belongs to the EamA transporter family.</text>
</comment>
<keyword evidence="6 7" id="KW-0472">Membrane</keyword>
<dbReference type="GO" id="GO:0005886">
    <property type="term" value="C:plasma membrane"/>
    <property type="evidence" value="ECO:0007669"/>
    <property type="project" value="UniProtKB-SubCell"/>
</dbReference>
<feature type="transmembrane region" description="Helical" evidence="7">
    <location>
        <begin position="272"/>
        <end position="288"/>
    </location>
</feature>
<dbReference type="SUPFAM" id="SSF103481">
    <property type="entry name" value="Multidrug resistance efflux transporter EmrE"/>
    <property type="match status" value="2"/>
</dbReference>
<dbReference type="Pfam" id="PF00892">
    <property type="entry name" value="EamA"/>
    <property type="match status" value="2"/>
</dbReference>
<accession>A0A3S1BTZ3</accession>
<proteinExistence type="inferred from homology"/>
<evidence type="ECO:0000256" key="2">
    <source>
        <dbReference type="ARBA" id="ARBA00007362"/>
    </source>
</evidence>
<dbReference type="PANTHER" id="PTHR32322:SF18">
    <property type="entry name" value="S-ADENOSYLMETHIONINE_S-ADENOSYLHOMOCYSTEINE TRANSPORTER"/>
    <property type="match status" value="1"/>
</dbReference>
<feature type="transmembrane region" description="Helical" evidence="7">
    <location>
        <begin position="125"/>
        <end position="144"/>
    </location>
</feature>
<dbReference type="InterPro" id="IPR037185">
    <property type="entry name" value="EmrE-like"/>
</dbReference>
<keyword evidence="3" id="KW-1003">Cell membrane</keyword>
<dbReference type="InterPro" id="IPR050638">
    <property type="entry name" value="AA-Vitamin_Transporters"/>
</dbReference>
<feature type="transmembrane region" description="Helical" evidence="7">
    <location>
        <begin position="94"/>
        <end position="113"/>
    </location>
</feature>
<dbReference type="PANTHER" id="PTHR32322">
    <property type="entry name" value="INNER MEMBRANE TRANSPORTER"/>
    <property type="match status" value="1"/>
</dbReference>
<name>A0A3S1BTZ3_9BACL</name>
<dbReference type="RefSeq" id="WP_127191311.1">
    <property type="nucleotide sequence ID" value="NZ_RZNY01000004.1"/>
</dbReference>
<evidence type="ECO:0000256" key="1">
    <source>
        <dbReference type="ARBA" id="ARBA00004651"/>
    </source>
</evidence>
<feature type="transmembrane region" description="Helical" evidence="7">
    <location>
        <begin position="247"/>
        <end position="266"/>
    </location>
</feature>
<feature type="transmembrane region" description="Helical" evidence="7">
    <location>
        <begin position="12"/>
        <end position="32"/>
    </location>
</feature>
<comment type="caution">
    <text evidence="9">The sequence shown here is derived from an EMBL/GenBank/DDBJ whole genome shotgun (WGS) entry which is preliminary data.</text>
</comment>
<feature type="transmembrane region" description="Helical" evidence="7">
    <location>
        <begin position="70"/>
        <end position="88"/>
    </location>
</feature>
<evidence type="ECO:0000256" key="6">
    <source>
        <dbReference type="ARBA" id="ARBA00023136"/>
    </source>
</evidence>
<feature type="transmembrane region" description="Helical" evidence="7">
    <location>
        <begin position="156"/>
        <end position="174"/>
    </location>
</feature>
<dbReference type="OrthoDB" id="9805239at2"/>
<evidence type="ECO:0000256" key="7">
    <source>
        <dbReference type="SAM" id="Phobius"/>
    </source>
</evidence>
<evidence type="ECO:0000256" key="4">
    <source>
        <dbReference type="ARBA" id="ARBA00022692"/>
    </source>
</evidence>
<evidence type="ECO:0000256" key="3">
    <source>
        <dbReference type="ARBA" id="ARBA00022475"/>
    </source>
</evidence>
<dbReference type="Proteomes" id="UP000279446">
    <property type="component" value="Unassembled WGS sequence"/>
</dbReference>
<evidence type="ECO:0000259" key="8">
    <source>
        <dbReference type="Pfam" id="PF00892"/>
    </source>
</evidence>
<feature type="transmembrane region" description="Helical" evidence="7">
    <location>
        <begin position="38"/>
        <end position="58"/>
    </location>
</feature>
<keyword evidence="10" id="KW-1185">Reference proteome</keyword>
<feature type="domain" description="EamA" evidence="8">
    <location>
        <begin position="12"/>
        <end position="142"/>
    </location>
</feature>
<feature type="domain" description="EamA" evidence="8">
    <location>
        <begin position="153"/>
        <end position="289"/>
    </location>
</feature>
<evidence type="ECO:0000313" key="9">
    <source>
        <dbReference type="EMBL" id="RUT47434.1"/>
    </source>
</evidence>
<dbReference type="AlphaFoldDB" id="A0A3S1BTZ3"/>
<feature type="transmembrane region" description="Helical" evidence="7">
    <location>
        <begin position="186"/>
        <end position="211"/>
    </location>
</feature>
<dbReference type="InterPro" id="IPR000620">
    <property type="entry name" value="EamA_dom"/>
</dbReference>
<protein>
    <submittedName>
        <fullName evidence="9">DMT family transporter</fullName>
    </submittedName>
</protein>
<comment type="subcellular location">
    <subcellularLocation>
        <location evidence="1">Cell membrane</location>
        <topology evidence="1">Multi-pass membrane protein</topology>
    </subcellularLocation>
</comment>
<feature type="transmembrane region" description="Helical" evidence="7">
    <location>
        <begin position="217"/>
        <end position="235"/>
    </location>
</feature>
<evidence type="ECO:0000313" key="10">
    <source>
        <dbReference type="Proteomes" id="UP000279446"/>
    </source>
</evidence>
<keyword evidence="5 7" id="KW-1133">Transmembrane helix</keyword>